<dbReference type="InterPro" id="IPR016087">
    <property type="entry name" value="Chalcone_isomerase"/>
</dbReference>
<dbReference type="KEGG" id="din:Selin_1404"/>
<dbReference type="HOGENOM" id="CLU_102167_0_0_0"/>
<dbReference type="EMBL" id="CP002432">
    <property type="protein sequence ID" value="ADU66139.1"/>
    <property type="molecule type" value="Genomic_DNA"/>
</dbReference>
<dbReference type="STRING" id="653733.Selin_1404"/>
<proteinExistence type="predicted"/>
<dbReference type="InParanoid" id="E6W6A3"/>
<dbReference type="InterPro" id="IPR036298">
    <property type="entry name" value="Chalcone_isomerase_sf"/>
</dbReference>
<reference evidence="2 3" key="1">
    <citation type="submission" date="2010-12" db="EMBL/GenBank/DDBJ databases">
        <title>Complete sequence of Desulfurispirillum indicum S5.</title>
        <authorList>
            <consortium name="US DOE Joint Genome Institute"/>
            <person name="Lucas S."/>
            <person name="Copeland A."/>
            <person name="Lapidus A."/>
            <person name="Cheng J.-F."/>
            <person name="Goodwin L."/>
            <person name="Pitluck S."/>
            <person name="Chertkov O."/>
            <person name="Held B."/>
            <person name="Detter J.C."/>
            <person name="Han C."/>
            <person name="Tapia R."/>
            <person name="Land M."/>
            <person name="Hauser L."/>
            <person name="Kyrpides N."/>
            <person name="Ivanova N."/>
            <person name="Mikhailova N."/>
            <person name="Haggblom M."/>
            <person name="Rauschenbach I."/>
            <person name="Bini E."/>
            <person name="Woyke T."/>
        </authorList>
    </citation>
    <scope>NUCLEOTIDE SEQUENCE [LARGE SCALE GENOMIC DNA]</scope>
    <source>
        <strain evidence="3">ATCC BAA-1389 / DSM 22839 / S5</strain>
    </source>
</reference>
<keyword evidence="3" id="KW-1185">Reference proteome</keyword>
<evidence type="ECO:0000313" key="3">
    <source>
        <dbReference type="Proteomes" id="UP000002572"/>
    </source>
</evidence>
<evidence type="ECO:0000259" key="1">
    <source>
        <dbReference type="Pfam" id="PF16036"/>
    </source>
</evidence>
<organism evidence="2 3">
    <name type="scientific">Desulfurispirillum indicum (strain ATCC BAA-1389 / DSM 22839 / S5)</name>
    <dbReference type="NCBI Taxonomy" id="653733"/>
    <lineage>
        <taxon>Bacteria</taxon>
        <taxon>Pseudomonadati</taxon>
        <taxon>Chrysiogenota</taxon>
        <taxon>Chrysiogenia</taxon>
        <taxon>Chrysiogenales</taxon>
        <taxon>Chrysiogenaceae</taxon>
        <taxon>Desulfurispirillum</taxon>
    </lineage>
</organism>
<dbReference type="SUPFAM" id="SSF54626">
    <property type="entry name" value="Chalcone isomerase"/>
    <property type="match status" value="1"/>
</dbReference>
<feature type="domain" description="Chalcone isomerase" evidence="1">
    <location>
        <begin position="19"/>
        <end position="182"/>
    </location>
</feature>
<name>E6W6A3_DESIS</name>
<dbReference type="InterPro" id="IPR016088">
    <property type="entry name" value="Chalcone_isomerase_3-sand"/>
</dbReference>
<dbReference type="Proteomes" id="UP000002572">
    <property type="component" value="Chromosome"/>
</dbReference>
<dbReference type="GO" id="GO:0016872">
    <property type="term" value="F:intramolecular lyase activity"/>
    <property type="evidence" value="ECO:0007669"/>
    <property type="project" value="InterPro"/>
</dbReference>
<dbReference type="eggNOG" id="ENOG502ZD7C">
    <property type="taxonomic scope" value="Bacteria"/>
</dbReference>
<accession>E6W6A3</accession>
<sequence length="183" mass="19937">MRVLSIVLLILLTGTGAGAVEVAGVRLPAVVTLENDELKLNGYGVRKRMIFDIYIGSLYTAASVRSFQEAVNEPAGKIIRMDFLHRRVGKQNIVEAFEAGLRNNSPEMAAQADTVAFLDWFTQDFVRGDQVELRLLRDGTITALQNGTVLGSLRNPELAKGILGIYLGHTPADPSLKRGMLGL</sequence>
<dbReference type="AlphaFoldDB" id="E6W6A3"/>
<gene>
    <name evidence="2" type="ordered locus">Selin_1404</name>
</gene>
<dbReference type="Gene3D" id="3.50.70.10">
    <property type="match status" value="1"/>
</dbReference>
<evidence type="ECO:0000313" key="2">
    <source>
        <dbReference type="EMBL" id="ADU66139.1"/>
    </source>
</evidence>
<dbReference type="RefSeq" id="WP_013506020.1">
    <property type="nucleotide sequence ID" value="NC_014836.1"/>
</dbReference>
<dbReference type="OrthoDB" id="9795336at2"/>
<dbReference type="Pfam" id="PF16036">
    <property type="entry name" value="Chalcone_3"/>
    <property type="match status" value="1"/>
</dbReference>
<protein>
    <recommendedName>
        <fullName evidence="1">Chalcone isomerase domain-containing protein</fullName>
    </recommendedName>
</protein>